<keyword evidence="5 7" id="KW-1133">Transmembrane helix</keyword>
<dbReference type="SUPFAM" id="SSF103473">
    <property type="entry name" value="MFS general substrate transporter"/>
    <property type="match status" value="1"/>
</dbReference>
<name>A0A6N7YWS1_9PSEU</name>
<evidence type="ECO:0000256" key="7">
    <source>
        <dbReference type="SAM" id="Phobius"/>
    </source>
</evidence>
<dbReference type="InterPro" id="IPR020846">
    <property type="entry name" value="MFS_dom"/>
</dbReference>
<comment type="subcellular location">
    <subcellularLocation>
        <location evidence="1">Cell membrane</location>
        <topology evidence="1">Multi-pass membrane protein</topology>
    </subcellularLocation>
</comment>
<evidence type="ECO:0000259" key="8">
    <source>
        <dbReference type="PROSITE" id="PS50850"/>
    </source>
</evidence>
<dbReference type="GO" id="GO:0022857">
    <property type="term" value="F:transmembrane transporter activity"/>
    <property type="evidence" value="ECO:0007669"/>
    <property type="project" value="InterPro"/>
</dbReference>
<organism evidence="9 10">
    <name type="scientific">Amycolatopsis pithecellobii</name>
    <dbReference type="NCBI Taxonomy" id="664692"/>
    <lineage>
        <taxon>Bacteria</taxon>
        <taxon>Bacillati</taxon>
        <taxon>Actinomycetota</taxon>
        <taxon>Actinomycetes</taxon>
        <taxon>Pseudonocardiales</taxon>
        <taxon>Pseudonocardiaceae</taxon>
        <taxon>Amycolatopsis</taxon>
    </lineage>
</organism>
<dbReference type="PANTHER" id="PTHR23513">
    <property type="entry name" value="INTEGRAL MEMBRANE EFFLUX PROTEIN-RELATED"/>
    <property type="match status" value="1"/>
</dbReference>
<feature type="domain" description="Major facilitator superfamily (MFS) profile" evidence="8">
    <location>
        <begin position="245"/>
        <end position="436"/>
    </location>
</feature>
<dbReference type="Gene3D" id="1.20.1250.20">
    <property type="entry name" value="MFS general substrate transporter like domains"/>
    <property type="match status" value="1"/>
</dbReference>
<feature type="transmembrane region" description="Helical" evidence="7">
    <location>
        <begin position="400"/>
        <end position="418"/>
    </location>
</feature>
<reference evidence="9 10" key="1">
    <citation type="submission" date="2019-11" db="EMBL/GenBank/DDBJ databases">
        <title>Draft genome of Amycolatopsis RM579.</title>
        <authorList>
            <person name="Duangmal K."/>
            <person name="Mingma R."/>
        </authorList>
    </citation>
    <scope>NUCLEOTIDE SEQUENCE [LARGE SCALE GENOMIC DNA]</scope>
    <source>
        <strain evidence="9 10">RM579</strain>
    </source>
</reference>
<dbReference type="InterPro" id="IPR010290">
    <property type="entry name" value="TM_effector"/>
</dbReference>
<evidence type="ECO:0000313" key="10">
    <source>
        <dbReference type="Proteomes" id="UP000440096"/>
    </source>
</evidence>
<feature type="transmembrane region" description="Helical" evidence="7">
    <location>
        <begin position="76"/>
        <end position="96"/>
    </location>
</feature>
<dbReference type="Pfam" id="PF05977">
    <property type="entry name" value="MFS_3"/>
    <property type="match status" value="1"/>
</dbReference>
<dbReference type="AlphaFoldDB" id="A0A6N7YWS1"/>
<dbReference type="OrthoDB" id="145388at2"/>
<feature type="transmembrane region" description="Helical" evidence="7">
    <location>
        <begin position="282"/>
        <end position="299"/>
    </location>
</feature>
<evidence type="ECO:0000256" key="1">
    <source>
        <dbReference type="ARBA" id="ARBA00004651"/>
    </source>
</evidence>
<evidence type="ECO:0000256" key="3">
    <source>
        <dbReference type="ARBA" id="ARBA00022475"/>
    </source>
</evidence>
<evidence type="ECO:0000256" key="2">
    <source>
        <dbReference type="ARBA" id="ARBA00022448"/>
    </source>
</evidence>
<evidence type="ECO:0000256" key="4">
    <source>
        <dbReference type="ARBA" id="ARBA00022692"/>
    </source>
</evidence>
<dbReference type="GO" id="GO:0005886">
    <property type="term" value="C:plasma membrane"/>
    <property type="evidence" value="ECO:0007669"/>
    <property type="project" value="UniProtKB-SubCell"/>
</dbReference>
<accession>A0A6N7YWS1</accession>
<dbReference type="EMBL" id="WMBA01000005">
    <property type="protein sequence ID" value="MTD53313.1"/>
    <property type="molecule type" value="Genomic_DNA"/>
</dbReference>
<evidence type="ECO:0000313" key="9">
    <source>
        <dbReference type="EMBL" id="MTD53313.1"/>
    </source>
</evidence>
<protein>
    <submittedName>
        <fullName evidence="9">MFS transporter</fullName>
    </submittedName>
</protein>
<evidence type="ECO:0000256" key="5">
    <source>
        <dbReference type="ARBA" id="ARBA00022989"/>
    </source>
</evidence>
<dbReference type="PROSITE" id="PS50850">
    <property type="entry name" value="MFS"/>
    <property type="match status" value="1"/>
</dbReference>
<feature type="transmembrane region" description="Helical" evidence="7">
    <location>
        <begin position="186"/>
        <end position="212"/>
    </location>
</feature>
<keyword evidence="4 7" id="KW-0812">Transmembrane</keyword>
<keyword evidence="10" id="KW-1185">Reference proteome</keyword>
<keyword evidence="3" id="KW-1003">Cell membrane</keyword>
<dbReference type="PANTHER" id="PTHR23513:SF6">
    <property type="entry name" value="MAJOR FACILITATOR SUPERFAMILY ASSOCIATED DOMAIN-CONTAINING PROTEIN"/>
    <property type="match status" value="1"/>
</dbReference>
<dbReference type="InterPro" id="IPR036259">
    <property type="entry name" value="MFS_trans_sf"/>
</dbReference>
<sequence length="436" mass="45337">MTFSAGGGNRAISLRAPGRSRHTAVVTSARASTGARQGWGRLQVVVVAGSTSEGLLLAALPLLAVSVTTDPSSVSLVNMVGQAPWLLLSLFAGVLVDRVRRTTVLMLAYATQCCAAVALAIAGTAHGTSLPLLMIVAFVVTSSQVLSEGASGALLPQLVPVGDLPAANARLQVIDRGLVQFVVPPAAGALLAVSLSLPGGLACVMTVVAFVASRGIRAPVTVPAGRSHPFRDIAEGVRYLVAAPLLRAITVTVALGSFSTSATFTMLVLYSTEELHFGSVGYGALLACLAVGWIISSFVARRLIDRVGYSWALRISQGMAALTPLLVAIAPPWPVAVGAILVAQSAGTLIWNVCSQSTRQRFTPAALLGRVLTSHRALAWGLTPLGALMGGLVAEHWTLRGVWIVAAVVQTIGLLIVWRTMSARAFARTERYFPDA</sequence>
<feature type="transmembrane region" description="Helical" evidence="7">
    <location>
        <begin position="44"/>
        <end position="64"/>
    </location>
</feature>
<keyword evidence="2" id="KW-0813">Transport</keyword>
<dbReference type="Proteomes" id="UP000440096">
    <property type="component" value="Unassembled WGS sequence"/>
</dbReference>
<dbReference type="CDD" id="cd06173">
    <property type="entry name" value="MFS_MefA_like"/>
    <property type="match status" value="1"/>
</dbReference>
<proteinExistence type="predicted"/>
<evidence type="ECO:0000256" key="6">
    <source>
        <dbReference type="ARBA" id="ARBA00023136"/>
    </source>
</evidence>
<keyword evidence="6 7" id="KW-0472">Membrane</keyword>
<gene>
    <name evidence="9" type="ORF">GKO32_04860</name>
</gene>
<comment type="caution">
    <text evidence="9">The sequence shown here is derived from an EMBL/GenBank/DDBJ whole genome shotgun (WGS) entry which is preliminary data.</text>
</comment>